<dbReference type="PANTHER" id="PTHR46481">
    <property type="entry name" value="ZINC FINGER BED DOMAIN-CONTAINING PROTEIN 4"/>
    <property type="match status" value="1"/>
</dbReference>
<organism evidence="6 7">
    <name type="scientific">Dryococelus australis</name>
    <dbReference type="NCBI Taxonomy" id="614101"/>
    <lineage>
        <taxon>Eukaryota</taxon>
        <taxon>Metazoa</taxon>
        <taxon>Ecdysozoa</taxon>
        <taxon>Arthropoda</taxon>
        <taxon>Hexapoda</taxon>
        <taxon>Insecta</taxon>
        <taxon>Pterygota</taxon>
        <taxon>Neoptera</taxon>
        <taxon>Polyneoptera</taxon>
        <taxon>Phasmatodea</taxon>
        <taxon>Verophasmatodea</taxon>
        <taxon>Anareolatae</taxon>
        <taxon>Phasmatidae</taxon>
        <taxon>Eurycanthinae</taxon>
        <taxon>Dryococelus</taxon>
    </lineage>
</organism>
<dbReference type="EMBL" id="JARBHB010000001">
    <property type="protein sequence ID" value="KAJ8896917.1"/>
    <property type="molecule type" value="Genomic_DNA"/>
</dbReference>
<evidence type="ECO:0000313" key="6">
    <source>
        <dbReference type="EMBL" id="KAJ8896917.1"/>
    </source>
</evidence>
<dbReference type="SUPFAM" id="SSF53098">
    <property type="entry name" value="Ribonuclease H-like"/>
    <property type="match status" value="1"/>
</dbReference>
<keyword evidence="2" id="KW-0479">Metal-binding</keyword>
<evidence type="ECO:0000313" key="7">
    <source>
        <dbReference type="Proteomes" id="UP001159363"/>
    </source>
</evidence>
<keyword evidence="3" id="KW-0863">Zinc-finger</keyword>
<dbReference type="InterPro" id="IPR012337">
    <property type="entry name" value="RNaseH-like_sf"/>
</dbReference>
<keyword evidence="4" id="KW-0862">Zinc</keyword>
<accession>A0ABQ9IKF0</accession>
<reference evidence="6 7" key="1">
    <citation type="submission" date="2023-02" db="EMBL/GenBank/DDBJ databases">
        <title>LHISI_Scaffold_Assembly.</title>
        <authorList>
            <person name="Stuart O.P."/>
            <person name="Cleave R."/>
            <person name="Magrath M.J.L."/>
            <person name="Mikheyev A.S."/>
        </authorList>
    </citation>
    <scope>NUCLEOTIDE SEQUENCE [LARGE SCALE GENOMIC DNA]</scope>
    <source>
        <strain evidence="6">Daus_M_001</strain>
        <tissue evidence="6">Leg muscle</tissue>
    </source>
</reference>
<evidence type="ECO:0000256" key="5">
    <source>
        <dbReference type="ARBA" id="ARBA00023242"/>
    </source>
</evidence>
<evidence type="ECO:0000256" key="2">
    <source>
        <dbReference type="ARBA" id="ARBA00022723"/>
    </source>
</evidence>
<gene>
    <name evidence="6" type="ORF">PR048_002263</name>
</gene>
<comment type="caution">
    <text evidence="6">The sequence shown here is derived from an EMBL/GenBank/DDBJ whole genome shotgun (WGS) entry which is preliminary data.</text>
</comment>
<evidence type="ECO:0000256" key="4">
    <source>
        <dbReference type="ARBA" id="ARBA00022833"/>
    </source>
</evidence>
<evidence type="ECO:0000256" key="1">
    <source>
        <dbReference type="ARBA" id="ARBA00004123"/>
    </source>
</evidence>
<protein>
    <submittedName>
        <fullName evidence="6">Uncharacterized protein</fullName>
    </submittedName>
</protein>
<dbReference type="InterPro" id="IPR052035">
    <property type="entry name" value="ZnF_BED_domain_contain"/>
</dbReference>
<feature type="non-terminal residue" evidence="6">
    <location>
        <position position="235"/>
    </location>
</feature>
<sequence>MEILQPGYKMPNPQVFRARLELAYDQVRGMVEDVLRKSSALTLTTDEWISRAQVSYLSVTSHYIDENWNLRSFHVCTEATEDRPTTENLASILQPFSVRVLGDVKHSIKCSARTLQLSIKDALKSAQEYRTVCDKVSHVVSHFKHSVVAYSALQTKQIQFGLNHGRLIQSCPTWWDSTFMVCDTCLRNRSPINAVLADRVHAKAYIAPKFEICESDWSLLEEPITLLKPLNAASQ</sequence>
<keyword evidence="5" id="KW-0539">Nucleus</keyword>
<proteinExistence type="predicted"/>
<name>A0ABQ9IKF0_9NEOP</name>
<evidence type="ECO:0000256" key="3">
    <source>
        <dbReference type="ARBA" id="ARBA00022771"/>
    </source>
</evidence>
<dbReference type="PANTHER" id="PTHR46481:SF10">
    <property type="entry name" value="ZINC FINGER BED DOMAIN-CONTAINING PROTEIN 39"/>
    <property type="match status" value="1"/>
</dbReference>
<keyword evidence="7" id="KW-1185">Reference proteome</keyword>
<comment type="subcellular location">
    <subcellularLocation>
        <location evidence="1">Nucleus</location>
    </subcellularLocation>
</comment>
<dbReference type="Proteomes" id="UP001159363">
    <property type="component" value="Chromosome 1"/>
</dbReference>